<protein>
    <submittedName>
        <fullName evidence="1">Uncharacterized protein</fullName>
    </submittedName>
</protein>
<dbReference type="Proteomes" id="UP001596405">
    <property type="component" value="Unassembled WGS sequence"/>
</dbReference>
<comment type="caution">
    <text evidence="1">The sequence shown here is derived from an EMBL/GenBank/DDBJ whole genome shotgun (WGS) entry which is preliminary data.</text>
</comment>
<proteinExistence type="predicted"/>
<evidence type="ECO:0000313" key="1">
    <source>
        <dbReference type="EMBL" id="MFC6996971.1"/>
    </source>
</evidence>
<sequence>MNDSGEKNESNSQAAVPRKVLKQKPQIVLQEPVPVGHARVILAIEEKLASGKEIEGDPCSASSCRAKARVVQVQGFGAAFTDPITNGQQVEVYFPMTMAASNGKREVVKGDTLVAEVQSPLVGATFYTVSRYEFQK</sequence>
<dbReference type="EMBL" id="JBHSYQ010000003">
    <property type="protein sequence ID" value="MFC6996971.1"/>
    <property type="molecule type" value="Genomic_DNA"/>
</dbReference>
<reference evidence="2" key="1">
    <citation type="journal article" date="2019" name="Int. J. Syst. Evol. Microbiol.">
        <title>The Global Catalogue of Microorganisms (GCM) 10K type strain sequencing project: providing services to taxonomists for standard genome sequencing and annotation.</title>
        <authorList>
            <consortium name="The Broad Institute Genomics Platform"/>
            <consortium name="The Broad Institute Genome Sequencing Center for Infectious Disease"/>
            <person name="Wu L."/>
            <person name="Ma J."/>
        </authorList>
    </citation>
    <scope>NUCLEOTIDE SEQUENCE [LARGE SCALE GENOMIC DNA]</scope>
    <source>
        <strain evidence="2">CGMCC 4.7393</strain>
    </source>
</reference>
<accession>A0ABW2DL05</accession>
<evidence type="ECO:0000313" key="2">
    <source>
        <dbReference type="Proteomes" id="UP001596405"/>
    </source>
</evidence>
<organism evidence="1 2">
    <name type="scientific">Rufibacter roseus</name>
    <dbReference type="NCBI Taxonomy" id="1567108"/>
    <lineage>
        <taxon>Bacteria</taxon>
        <taxon>Pseudomonadati</taxon>
        <taxon>Bacteroidota</taxon>
        <taxon>Cytophagia</taxon>
        <taxon>Cytophagales</taxon>
        <taxon>Hymenobacteraceae</taxon>
        <taxon>Rufibacter</taxon>
    </lineage>
</organism>
<name>A0ABW2DL05_9BACT</name>
<gene>
    <name evidence="1" type="ORF">ACFQHR_05005</name>
</gene>
<keyword evidence="2" id="KW-1185">Reference proteome</keyword>
<dbReference type="RefSeq" id="WP_153042242.1">
    <property type="nucleotide sequence ID" value="NZ_JBHSYQ010000003.1"/>
</dbReference>